<dbReference type="InterPro" id="IPR003797">
    <property type="entry name" value="DegV"/>
</dbReference>
<dbReference type="KEGG" id="alka:J0B03_11085"/>
<dbReference type="InterPro" id="IPR050270">
    <property type="entry name" value="DegV_domain_contain"/>
</dbReference>
<dbReference type="InterPro" id="IPR043168">
    <property type="entry name" value="DegV_C"/>
</dbReference>
<name>A0A975AHC8_9FIRM</name>
<dbReference type="NCBIfam" id="TIGR00762">
    <property type="entry name" value="DegV"/>
    <property type="match status" value="1"/>
</dbReference>
<dbReference type="PROSITE" id="PS51482">
    <property type="entry name" value="DEGV"/>
    <property type="match status" value="1"/>
</dbReference>
<sequence length="283" mass="31292">MAVRLITDSASDLPLALEKEFQAKIVPLTVNFGENEHYKDRFEITSEEFFKKLADGDVTPFTSQVNPGEFEVVFKEVLENGDDIVGVFLSAELSGTYNSAVLARESLSEYRDRIHLVDSESVSLGLSLLIKNAGRLVQKGLNAKEVAVRLENMKRKMETIIVVDTLEYLRKGGRLSAGAAFIGSVLNLKPILTIKDGKLVAKDKVRGRKKAIKWIKDWIDENKFVLADKTVFLVHAAAAEYMEELKIAIESTYQPKEILFTQVGGVVGTHSGPGAIGICFIND</sequence>
<protein>
    <submittedName>
        <fullName evidence="2">DegV family protein</fullName>
    </submittedName>
</protein>
<keyword evidence="3" id="KW-1185">Reference proteome</keyword>
<dbReference type="GO" id="GO:0008289">
    <property type="term" value="F:lipid binding"/>
    <property type="evidence" value="ECO:0007669"/>
    <property type="project" value="UniProtKB-KW"/>
</dbReference>
<proteinExistence type="predicted"/>
<dbReference type="Gene3D" id="3.30.1180.10">
    <property type="match status" value="1"/>
</dbReference>
<dbReference type="Pfam" id="PF02645">
    <property type="entry name" value="DegV"/>
    <property type="match status" value="1"/>
</dbReference>
<dbReference type="Proteomes" id="UP000663499">
    <property type="component" value="Chromosome"/>
</dbReference>
<dbReference type="RefSeq" id="WP_207299659.1">
    <property type="nucleotide sequence ID" value="NZ_CP071444.1"/>
</dbReference>
<evidence type="ECO:0000313" key="2">
    <source>
        <dbReference type="EMBL" id="QSX08317.1"/>
    </source>
</evidence>
<keyword evidence="1" id="KW-0446">Lipid-binding</keyword>
<dbReference type="EMBL" id="CP071444">
    <property type="protein sequence ID" value="QSX08317.1"/>
    <property type="molecule type" value="Genomic_DNA"/>
</dbReference>
<dbReference type="AlphaFoldDB" id="A0A975AHC8"/>
<evidence type="ECO:0000313" key="3">
    <source>
        <dbReference type="Proteomes" id="UP000663499"/>
    </source>
</evidence>
<dbReference type="PANTHER" id="PTHR33434">
    <property type="entry name" value="DEGV DOMAIN-CONTAINING PROTEIN DR_1986-RELATED"/>
    <property type="match status" value="1"/>
</dbReference>
<organism evidence="2 3">
    <name type="scientific">Alkalibacter rhizosphaerae</name>
    <dbReference type="NCBI Taxonomy" id="2815577"/>
    <lineage>
        <taxon>Bacteria</taxon>
        <taxon>Bacillati</taxon>
        <taxon>Bacillota</taxon>
        <taxon>Clostridia</taxon>
        <taxon>Eubacteriales</taxon>
        <taxon>Eubacteriaceae</taxon>
        <taxon>Alkalibacter</taxon>
    </lineage>
</organism>
<accession>A0A975AHC8</accession>
<dbReference type="SUPFAM" id="SSF82549">
    <property type="entry name" value="DAK1/DegV-like"/>
    <property type="match status" value="1"/>
</dbReference>
<dbReference type="Gene3D" id="3.40.50.10170">
    <property type="match status" value="1"/>
</dbReference>
<dbReference type="PANTHER" id="PTHR33434:SF2">
    <property type="entry name" value="FATTY ACID-BINDING PROTEIN TM_1468"/>
    <property type="match status" value="1"/>
</dbReference>
<reference evidence="2" key="1">
    <citation type="submission" date="2021-03" db="EMBL/GenBank/DDBJ databases">
        <title>Alkalibacter marinus sp. nov., isolated from tidal flat sediment.</title>
        <authorList>
            <person name="Namirimu T."/>
            <person name="Yang J.-A."/>
            <person name="Yang S.-H."/>
            <person name="Kim Y.-J."/>
            <person name="Kwon K.K."/>
        </authorList>
    </citation>
    <scope>NUCLEOTIDE SEQUENCE</scope>
    <source>
        <strain evidence="2">ES005</strain>
    </source>
</reference>
<evidence type="ECO:0000256" key="1">
    <source>
        <dbReference type="ARBA" id="ARBA00023121"/>
    </source>
</evidence>
<gene>
    <name evidence="2" type="ORF">J0B03_11085</name>
</gene>